<gene>
    <name evidence="2" type="ORF">Cch02nite_42840</name>
</gene>
<dbReference type="InterPro" id="IPR019734">
    <property type="entry name" value="TPR_rpt"/>
</dbReference>
<sequence>MTEDRVPESAPNVIKVTFESSRHDGKGDVNQAGRDLVQNIYTRAGESLPVPRQLPSGAGDFVDREEHLARLNFLLSSDRRGGTRAVAVVGTAGVGKTALALQWANGTRDGYADGDLYVNLRGYDSEGPADPSDVLDGFLRAFDIPPDKVPAGPDARAGLYRAVLATRRVLIVLDNAATAGQVRPLLPGSGSCAVLITSRSRLAGLSIRDGVASVDLELLPADEAVLLLTKLIGRQAETEVDETAELARLCAYLPLALRIVAERARSRPYTRIRDVVAELRASSDRLDLLAVEDDELTSVRAVFSWSYDNLPPAVARMFRMLGLHLGPDVSASAAAALADTTVTDARQRLDALFGVHLVDSVERDRYQLHDLLKVYAAELAQRDCSADEVAAAQRRELTWYLHAASHADLLLNPGRRRVVPDVLEGPWSPSPFANRDDALQWCEAERLNCVAMVRHAAAIGFHDIAWKLPLLFNTFFYVRWYVANWIETATIGVASARVLQDPFAEAWSLIGLGGAREIALDWAQALQCYEEALGLWRTCGDQRGEMLALHNLGNAYREVGRLVESLAFEAAGLAIAEHVGDDKIAGASLQGQGKTYRAMSKVDEAILCFQRALVLHRQVGDQHTEGQTLCFLADVYRQVGRDSEAVVTYQVALGVQQAIGDQRGQADTLMGLGAAELNSGHRAEAGAAWRSARDIFVVINEVVLRDRAESTLRDAGLA</sequence>
<dbReference type="SMART" id="SM00028">
    <property type="entry name" value="TPR"/>
    <property type="match status" value="4"/>
</dbReference>
<dbReference type="Pfam" id="PF00931">
    <property type="entry name" value="NB-ARC"/>
    <property type="match status" value="1"/>
</dbReference>
<dbReference type="AlphaFoldDB" id="A0A8J3K550"/>
<dbReference type="InterPro" id="IPR027417">
    <property type="entry name" value="P-loop_NTPase"/>
</dbReference>
<dbReference type="Proteomes" id="UP000619293">
    <property type="component" value="Unassembled WGS sequence"/>
</dbReference>
<reference evidence="2 3" key="1">
    <citation type="submission" date="2021-01" db="EMBL/GenBank/DDBJ databases">
        <title>Whole genome shotgun sequence of Catellatospora chokoriensis NBRC 107358.</title>
        <authorList>
            <person name="Komaki H."/>
            <person name="Tamura T."/>
        </authorList>
    </citation>
    <scope>NUCLEOTIDE SEQUENCE [LARGE SCALE GENOMIC DNA]</scope>
    <source>
        <strain evidence="2 3">NBRC 107358</strain>
    </source>
</reference>
<dbReference type="SUPFAM" id="SSF48452">
    <property type="entry name" value="TPR-like"/>
    <property type="match status" value="1"/>
</dbReference>
<comment type="caution">
    <text evidence="2">The sequence shown here is derived from an EMBL/GenBank/DDBJ whole genome shotgun (WGS) entry which is preliminary data.</text>
</comment>
<name>A0A8J3K550_9ACTN</name>
<evidence type="ECO:0000313" key="2">
    <source>
        <dbReference type="EMBL" id="GIF90840.1"/>
    </source>
</evidence>
<dbReference type="RefSeq" id="WP_191841539.1">
    <property type="nucleotide sequence ID" value="NZ_BAAALB010000012.1"/>
</dbReference>
<dbReference type="Pfam" id="PF13424">
    <property type="entry name" value="TPR_12"/>
    <property type="match status" value="2"/>
</dbReference>
<feature type="domain" description="NB-ARC" evidence="1">
    <location>
        <begin position="72"/>
        <end position="234"/>
    </location>
</feature>
<organism evidence="2 3">
    <name type="scientific">Catellatospora chokoriensis</name>
    <dbReference type="NCBI Taxonomy" id="310353"/>
    <lineage>
        <taxon>Bacteria</taxon>
        <taxon>Bacillati</taxon>
        <taxon>Actinomycetota</taxon>
        <taxon>Actinomycetes</taxon>
        <taxon>Micromonosporales</taxon>
        <taxon>Micromonosporaceae</taxon>
        <taxon>Catellatospora</taxon>
    </lineage>
</organism>
<dbReference type="PANTHER" id="PTHR47691:SF3">
    <property type="entry name" value="HTH-TYPE TRANSCRIPTIONAL REGULATOR RV0890C-RELATED"/>
    <property type="match status" value="1"/>
</dbReference>
<protein>
    <recommendedName>
        <fullName evidence="1">NB-ARC domain-containing protein</fullName>
    </recommendedName>
</protein>
<proteinExistence type="predicted"/>
<evidence type="ECO:0000259" key="1">
    <source>
        <dbReference type="Pfam" id="PF00931"/>
    </source>
</evidence>
<accession>A0A8J3K550</accession>
<dbReference type="PANTHER" id="PTHR47691">
    <property type="entry name" value="REGULATOR-RELATED"/>
    <property type="match status" value="1"/>
</dbReference>
<dbReference type="Gene3D" id="1.25.40.10">
    <property type="entry name" value="Tetratricopeptide repeat domain"/>
    <property type="match status" value="1"/>
</dbReference>
<evidence type="ECO:0000313" key="3">
    <source>
        <dbReference type="Proteomes" id="UP000619293"/>
    </source>
</evidence>
<dbReference type="PRINTS" id="PR00364">
    <property type="entry name" value="DISEASERSIST"/>
</dbReference>
<dbReference type="Gene3D" id="3.40.50.300">
    <property type="entry name" value="P-loop containing nucleotide triphosphate hydrolases"/>
    <property type="match status" value="1"/>
</dbReference>
<keyword evidence="3" id="KW-1185">Reference proteome</keyword>
<dbReference type="InterPro" id="IPR002182">
    <property type="entry name" value="NB-ARC"/>
</dbReference>
<dbReference type="EMBL" id="BONG01000026">
    <property type="protein sequence ID" value="GIF90840.1"/>
    <property type="molecule type" value="Genomic_DNA"/>
</dbReference>
<dbReference type="GO" id="GO:0043531">
    <property type="term" value="F:ADP binding"/>
    <property type="evidence" value="ECO:0007669"/>
    <property type="project" value="InterPro"/>
</dbReference>
<dbReference type="SUPFAM" id="SSF52540">
    <property type="entry name" value="P-loop containing nucleoside triphosphate hydrolases"/>
    <property type="match status" value="1"/>
</dbReference>
<dbReference type="InterPro" id="IPR011990">
    <property type="entry name" value="TPR-like_helical_dom_sf"/>
</dbReference>